<dbReference type="SUPFAM" id="SSF47413">
    <property type="entry name" value="lambda repressor-like DNA-binding domains"/>
    <property type="match status" value="1"/>
</dbReference>
<feature type="domain" description="IrrE N-terminal-like" evidence="2">
    <location>
        <begin position="148"/>
        <end position="261"/>
    </location>
</feature>
<dbReference type="EMBL" id="FMAI01000011">
    <property type="protein sequence ID" value="SCB45309.1"/>
    <property type="molecule type" value="Genomic_DNA"/>
</dbReference>
<dbReference type="Pfam" id="PF06114">
    <property type="entry name" value="Peptidase_M78"/>
    <property type="match status" value="1"/>
</dbReference>
<evidence type="ECO:0000313" key="3">
    <source>
        <dbReference type="EMBL" id="SCB45309.1"/>
    </source>
</evidence>
<accession>A0A1C3WZ93</accession>
<dbReference type="AlphaFoldDB" id="A0A1C3WZ93"/>
<dbReference type="InterPro" id="IPR001387">
    <property type="entry name" value="Cro/C1-type_HTH"/>
</dbReference>
<protein>
    <submittedName>
        <fullName evidence="3">Zn-dependent peptidase ImmA, M78 family</fullName>
    </submittedName>
</protein>
<dbReference type="InterPro" id="IPR010982">
    <property type="entry name" value="Lambda_DNA-bd_dom_sf"/>
</dbReference>
<dbReference type="RefSeq" id="WP_091960438.1">
    <property type="nucleotide sequence ID" value="NZ_FMAI01000011.1"/>
</dbReference>
<proteinExistence type="inferred from homology"/>
<evidence type="ECO:0000256" key="1">
    <source>
        <dbReference type="ARBA" id="ARBA00007227"/>
    </source>
</evidence>
<comment type="similarity">
    <text evidence="1">Belongs to the short-chain fatty acyl-CoA assimilation regulator (ScfR) family.</text>
</comment>
<dbReference type="GO" id="GO:0003677">
    <property type="term" value="F:DNA binding"/>
    <property type="evidence" value="ECO:0007669"/>
    <property type="project" value="InterPro"/>
</dbReference>
<dbReference type="PANTHER" id="PTHR43236">
    <property type="entry name" value="ANTITOXIN HIGA1"/>
    <property type="match status" value="1"/>
</dbReference>
<gene>
    <name evidence="3" type="ORF">GA0061098_101119</name>
</gene>
<keyword evidence="4" id="KW-1185">Reference proteome</keyword>
<reference evidence="4" key="1">
    <citation type="submission" date="2016-08" db="EMBL/GenBank/DDBJ databases">
        <authorList>
            <person name="Varghese N."/>
            <person name="Submissions Spin"/>
        </authorList>
    </citation>
    <scope>NUCLEOTIDE SEQUENCE [LARGE SCALE GENOMIC DNA]</scope>
    <source>
        <strain evidence="4">ERR11</strain>
    </source>
</reference>
<dbReference type="Proteomes" id="UP000199184">
    <property type="component" value="Unassembled WGS sequence"/>
</dbReference>
<dbReference type="CDD" id="cd00093">
    <property type="entry name" value="HTH_XRE"/>
    <property type="match status" value="1"/>
</dbReference>
<evidence type="ECO:0000259" key="2">
    <source>
        <dbReference type="Pfam" id="PF06114"/>
    </source>
</evidence>
<dbReference type="InterPro" id="IPR010359">
    <property type="entry name" value="IrrE_HExxH"/>
</dbReference>
<dbReference type="Gene3D" id="1.10.10.2910">
    <property type="match status" value="1"/>
</dbReference>
<name>A0A1C3WZ93_9BRAD</name>
<dbReference type="PANTHER" id="PTHR43236:SF1">
    <property type="entry name" value="BLL7220 PROTEIN"/>
    <property type="match status" value="1"/>
</dbReference>
<dbReference type="InterPro" id="IPR052345">
    <property type="entry name" value="Rad_response_metalloprotease"/>
</dbReference>
<evidence type="ECO:0000313" key="4">
    <source>
        <dbReference type="Proteomes" id="UP000199184"/>
    </source>
</evidence>
<organism evidence="3 4">
    <name type="scientific">Bradyrhizobium shewense</name>
    <dbReference type="NCBI Taxonomy" id="1761772"/>
    <lineage>
        <taxon>Bacteria</taxon>
        <taxon>Pseudomonadati</taxon>
        <taxon>Pseudomonadota</taxon>
        <taxon>Alphaproteobacteria</taxon>
        <taxon>Hyphomicrobiales</taxon>
        <taxon>Nitrobacteraceae</taxon>
        <taxon>Bradyrhizobium</taxon>
    </lineage>
</organism>
<sequence length="351" mass="39300">MQNPERVELVRLRLGLTKIGFAQALGIDRKTLQRFDDGSDLSQAVLDRLCRLSGYPEDFFLKRSLEYPNRDGVSFRSLRSLTAGARDAALAAGALAFELDDWICDRFELPAHSLPQVNNASPGEAAAAVRSFWGIGERPISNMINLLEARGVRVFSLAEETRHLDAYSFWRNEKPYVFLNTAKTAEHSRFDAAHELGHLVMHRHTGSGHKSAEDEANAFASAFLMPPADLLAHVPRVRCLDDLIVGKKRWRVSVAALNYALHKIGVISDWHYRSYYIELNKLGRHIEPNGIEPESSQVWAKVLTALWRDGITLRHISAELSIPDRELSSLLFGIAAPASSPVNSRELRVVK</sequence>